<dbReference type="GeneID" id="7329752"/>
<protein>
    <submittedName>
        <fullName evidence="2">Uncharacterized protein</fullName>
    </submittedName>
</protein>
<dbReference type="EMBL" id="CP001340">
    <property type="protein sequence ID" value="ACL97126.1"/>
    <property type="molecule type" value="Genomic_DNA"/>
</dbReference>
<evidence type="ECO:0000256" key="1">
    <source>
        <dbReference type="SAM" id="MobiDB-lite"/>
    </source>
</evidence>
<proteinExistence type="predicted"/>
<sequence length="41" mass="4547">MKPISLAPTWPASQAVRPQRGRKERANLLPPPGEERAARRG</sequence>
<feature type="region of interest" description="Disordered" evidence="1">
    <location>
        <begin position="1"/>
        <end position="41"/>
    </location>
</feature>
<dbReference type="RefSeq" id="YP_002519034.1">
    <property type="nucleotide sequence ID" value="NC_011916.1"/>
</dbReference>
<dbReference type="HOGENOM" id="CLU_3267510_0_0_5"/>
<accession>A0A0H3CDP3</accession>
<name>A0A0H3CDP3_CAUVN</name>
<dbReference type="AlphaFoldDB" id="A0A0H3CDP3"/>
<organism evidence="2 3">
    <name type="scientific">Caulobacter vibrioides (strain NA1000 / CB15N)</name>
    <name type="common">Caulobacter crescentus</name>
    <dbReference type="NCBI Taxonomy" id="565050"/>
    <lineage>
        <taxon>Bacteria</taxon>
        <taxon>Pseudomonadati</taxon>
        <taxon>Pseudomonadota</taxon>
        <taxon>Alphaproteobacteria</taxon>
        <taxon>Caulobacterales</taxon>
        <taxon>Caulobacteraceae</taxon>
        <taxon>Caulobacter</taxon>
    </lineage>
</organism>
<evidence type="ECO:0000313" key="2">
    <source>
        <dbReference type="EMBL" id="ACL97126.1"/>
    </source>
</evidence>
<keyword evidence="3" id="KW-1185">Reference proteome</keyword>
<dbReference type="KEGG" id="ccs:CCNA_03661"/>
<reference evidence="2 3" key="1">
    <citation type="journal article" date="2010" name="J. Bacteriol.">
        <title>The genetic basis of laboratory adaptation in Caulobacter crescentus.</title>
        <authorList>
            <person name="Marks M.E."/>
            <person name="Castro-Rojas C.M."/>
            <person name="Teiling C."/>
            <person name="Du L."/>
            <person name="Kapatral V."/>
            <person name="Walunas T.L."/>
            <person name="Crosson S."/>
        </authorList>
    </citation>
    <scope>NUCLEOTIDE SEQUENCE [LARGE SCALE GENOMIC DNA]</scope>
    <source>
        <strain evidence="3">NA1000 / CB15N</strain>
    </source>
</reference>
<dbReference type="Proteomes" id="UP000001364">
    <property type="component" value="Chromosome"/>
</dbReference>
<dbReference type="RefSeq" id="WP_015923308.1">
    <property type="nucleotide sequence ID" value="NC_011916.1"/>
</dbReference>
<gene>
    <name evidence="2" type="ordered locus">CCNA_03661</name>
</gene>
<evidence type="ECO:0000313" key="3">
    <source>
        <dbReference type="Proteomes" id="UP000001364"/>
    </source>
</evidence>